<dbReference type="AlphaFoldDB" id="A0A5P3XFL3"/>
<dbReference type="PANTHER" id="PTHR30151">
    <property type="entry name" value="ALKANE SULFONATE ABC TRANSPORTER-RELATED, MEMBRANE SUBUNIT"/>
    <property type="match status" value="1"/>
</dbReference>
<dbReference type="EMBL" id="CP032452">
    <property type="protein sequence ID" value="QEZ69117.1"/>
    <property type="molecule type" value="Genomic_DNA"/>
</dbReference>
<reference evidence="9 10" key="1">
    <citation type="submission" date="2018-09" db="EMBL/GenBank/DDBJ databases">
        <title>A clostridial neurotoxin that targets Anopheles mosquitoes.</title>
        <authorList>
            <person name="Contreras E."/>
            <person name="Masuyer G."/>
            <person name="Qureshi N."/>
            <person name="Chawla S."/>
            <person name="Lim H.L."/>
            <person name="Chen J."/>
            <person name="Stenmark P."/>
            <person name="Gill S."/>
        </authorList>
    </citation>
    <scope>NUCLEOTIDE SEQUENCE [LARGE SCALE GENOMIC DNA]</scope>
    <source>
        <strain evidence="9 10">Cbm</strain>
    </source>
</reference>
<keyword evidence="2 7" id="KW-0813">Transport</keyword>
<feature type="domain" description="ABC transmembrane type-1" evidence="8">
    <location>
        <begin position="56"/>
        <end position="240"/>
    </location>
</feature>
<dbReference type="Proteomes" id="UP000326961">
    <property type="component" value="Chromosome"/>
</dbReference>
<dbReference type="CDD" id="cd06261">
    <property type="entry name" value="TM_PBP2"/>
    <property type="match status" value="1"/>
</dbReference>
<evidence type="ECO:0000256" key="2">
    <source>
        <dbReference type="ARBA" id="ARBA00022448"/>
    </source>
</evidence>
<evidence type="ECO:0000256" key="3">
    <source>
        <dbReference type="ARBA" id="ARBA00022475"/>
    </source>
</evidence>
<protein>
    <submittedName>
        <fullName evidence="9">ABC transporter permease subunit</fullName>
    </submittedName>
</protein>
<feature type="transmembrane region" description="Helical" evidence="7">
    <location>
        <begin position="7"/>
        <end position="30"/>
    </location>
</feature>
<feature type="transmembrane region" description="Helical" evidence="7">
    <location>
        <begin position="90"/>
        <end position="111"/>
    </location>
</feature>
<dbReference type="PANTHER" id="PTHR30151:SF0">
    <property type="entry name" value="ABC TRANSPORTER PERMEASE PROTEIN MJ0413-RELATED"/>
    <property type="match status" value="1"/>
</dbReference>
<dbReference type="InterPro" id="IPR000515">
    <property type="entry name" value="MetI-like"/>
</dbReference>
<name>A0A5P3XFL3_PARBF</name>
<dbReference type="Gene3D" id="1.10.3720.10">
    <property type="entry name" value="MetI-like"/>
    <property type="match status" value="1"/>
</dbReference>
<sequence>MKNKYYFATTAIVIAFVFIYMFFTQVVILLDPILFPNISLIINAFIESIPKLFECLWSSCKLLIPGFGLALISGVTIGVILGVNPALNKVFKPIIFALNPIPPSMLTPYLIAIMPTFYLSSVAVIFIGCFWPILGATMSGIVMIDQKFLDYGKVIELRGMKKLFHILLPAAAPSILSGVKTALNFGFILLAIAEMFATNSGLGYFIQYYADFSDYARVISGIIFMGLFIILIMVIFEKVRNRILFWTLNENNK</sequence>
<proteinExistence type="inferred from homology"/>
<evidence type="ECO:0000313" key="10">
    <source>
        <dbReference type="Proteomes" id="UP000326961"/>
    </source>
</evidence>
<feature type="transmembrane region" description="Helical" evidence="7">
    <location>
        <begin position="62"/>
        <end position="83"/>
    </location>
</feature>
<gene>
    <name evidence="9" type="ORF">D4A35_09305</name>
</gene>
<feature type="transmembrane region" description="Helical" evidence="7">
    <location>
        <begin position="218"/>
        <end position="236"/>
    </location>
</feature>
<evidence type="ECO:0000256" key="7">
    <source>
        <dbReference type="RuleBase" id="RU363032"/>
    </source>
</evidence>
<feature type="transmembrane region" description="Helical" evidence="7">
    <location>
        <begin position="185"/>
        <end position="206"/>
    </location>
</feature>
<keyword evidence="5 7" id="KW-1133">Transmembrane helix</keyword>
<evidence type="ECO:0000313" key="9">
    <source>
        <dbReference type="EMBL" id="QEZ69117.1"/>
    </source>
</evidence>
<dbReference type="InterPro" id="IPR035906">
    <property type="entry name" value="MetI-like_sf"/>
</dbReference>
<evidence type="ECO:0000256" key="1">
    <source>
        <dbReference type="ARBA" id="ARBA00004651"/>
    </source>
</evidence>
<evidence type="ECO:0000259" key="8">
    <source>
        <dbReference type="PROSITE" id="PS50928"/>
    </source>
</evidence>
<keyword evidence="6 7" id="KW-0472">Membrane</keyword>
<dbReference type="RefSeq" id="WP_150886731.1">
    <property type="nucleotide sequence ID" value="NZ_CP032452.1"/>
</dbReference>
<dbReference type="SUPFAM" id="SSF161098">
    <property type="entry name" value="MetI-like"/>
    <property type="match status" value="1"/>
</dbReference>
<dbReference type="Pfam" id="PF00528">
    <property type="entry name" value="BPD_transp_1"/>
    <property type="match status" value="1"/>
</dbReference>
<comment type="similarity">
    <text evidence="7">Belongs to the binding-protein-dependent transport system permease family.</text>
</comment>
<comment type="subcellular location">
    <subcellularLocation>
        <location evidence="1 7">Cell membrane</location>
        <topology evidence="1 7">Multi-pass membrane protein</topology>
    </subcellularLocation>
</comment>
<dbReference type="GO" id="GO:0055085">
    <property type="term" value="P:transmembrane transport"/>
    <property type="evidence" value="ECO:0007669"/>
    <property type="project" value="InterPro"/>
</dbReference>
<organism evidence="9 10">
    <name type="scientific">Paraclostridium bifermentans</name>
    <name type="common">Clostridium bifermentans</name>
    <dbReference type="NCBI Taxonomy" id="1490"/>
    <lineage>
        <taxon>Bacteria</taxon>
        <taxon>Bacillati</taxon>
        <taxon>Bacillota</taxon>
        <taxon>Clostridia</taxon>
        <taxon>Peptostreptococcales</taxon>
        <taxon>Peptostreptococcaceae</taxon>
        <taxon>Paraclostridium</taxon>
    </lineage>
</organism>
<evidence type="ECO:0000256" key="4">
    <source>
        <dbReference type="ARBA" id="ARBA00022692"/>
    </source>
</evidence>
<evidence type="ECO:0000256" key="6">
    <source>
        <dbReference type="ARBA" id="ARBA00023136"/>
    </source>
</evidence>
<accession>A0A5P3XFL3</accession>
<evidence type="ECO:0000256" key="5">
    <source>
        <dbReference type="ARBA" id="ARBA00022989"/>
    </source>
</evidence>
<feature type="transmembrane region" description="Helical" evidence="7">
    <location>
        <begin position="117"/>
        <end position="142"/>
    </location>
</feature>
<dbReference type="PROSITE" id="PS50928">
    <property type="entry name" value="ABC_TM1"/>
    <property type="match status" value="1"/>
</dbReference>
<dbReference type="GO" id="GO:0005886">
    <property type="term" value="C:plasma membrane"/>
    <property type="evidence" value="ECO:0007669"/>
    <property type="project" value="UniProtKB-SubCell"/>
</dbReference>
<keyword evidence="4 7" id="KW-0812">Transmembrane</keyword>
<keyword evidence="3" id="KW-1003">Cell membrane</keyword>